<evidence type="ECO:0000313" key="2">
    <source>
        <dbReference type="EMBL" id="KAK6120755.1"/>
    </source>
</evidence>
<dbReference type="Gene3D" id="3.30.420.10">
    <property type="entry name" value="Ribonuclease H-like superfamily/Ribonuclease H"/>
    <property type="match status" value="1"/>
</dbReference>
<proteinExistence type="predicted"/>
<dbReference type="PANTHER" id="PTHR47074">
    <property type="entry name" value="BNAC02G40300D PROTEIN"/>
    <property type="match status" value="1"/>
</dbReference>
<comment type="caution">
    <text evidence="2">The sequence shown here is derived from an EMBL/GenBank/DDBJ whole genome shotgun (WGS) entry which is preliminary data.</text>
</comment>
<keyword evidence="3" id="KW-1185">Reference proteome</keyword>
<feature type="domain" description="RNase H type-1" evidence="1">
    <location>
        <begin position="67"/>
        <end position="181"/>
    </location>
</feature>
<dbReference type="InterPro" id="IPR052929">
    <property type="entry name" value="RNase_H-like_EbsB-rel"/>
</dbReference>
<dbReference type="InterPro" id="IPR044730">
    <property type="entry name" value="RNase_H-like_dom_plant"/>
</dbReference>
<organism evidence="2 3">
    <name type="scientific">Rehmannia glutinosa</name>
    <name type="common">Chinese foxglove</name>
    <dbReference type="NCBI Taxonomy" id="99300"/>
    <lineage>
        <taxon>Eukaryota</taxon>
        <taxon>Viridiplantae</taxon>
        <taxon>Streptophyta</taxon>
        <taxon>Embryophyta</taxon>
        <taxon>Tracheophyta</taxon>
        <taxon>Spermatophyta</taxon>
        <taxon>Magnoliopsida</taxon>
        <taxon>eudicotyledons</taxon>
        <taxon>Gunneridae</taxon>
        <taxon>Pentapetalae</taxon>
        <taxon>asterids</taxon>
        <taxon>lamiids</taxon>
        <taxon>Lamiales</taxon>
        <taxon>Orobanchaceae</taxon>
        <taxon>Rehmannieae</taxon>
        <taxon>Rehmannia</taxon>
    </lineage>
</organism>
<protein>
    <recommendedName>
        <fullName evidence="1">RNase H type-1 domain-containing protein</fullName>
    </recommendedName>
</protein>
<sequence>MWSIWRQRNAEFWDKKHCTTSSTVISAVSLLHEYAAVKYGEFRGMQEDQLLNIIKWQKPTFSYPKCNIDASICRSSKQTGIGMVVRDDMGVFVVARCITFQGCYQIKEAEAIGVREALSWITNLGLKKVSFETDAKIVVDGLYSAVGGSEFDVLLSADEPDFSVTFVQREGNKVPHELAKRSFSFVSPLVWTCPPPCIVNL</sequence>
<dbReference type="Proteomes" id="UP001318860">
    <property type="component" value="Unassembled WGS sequence"/>
</dbReference>
<dbReference type="InterPro" id="IPR002156">
    <property type="entry name" value="RNaseH_domain"/>
</dbReference>
<dbReference type="CDD" id="cd06222">
    <property type="entry name" value="RNase_H_like"/>
    <property type="match status" value="1"/>
</dbReference>
<accession>A0ABR0UDZ4</accession>
<dbReference type="EMBL" id="JABTTQ020003013">
    <property type="protein sequence ID" value="KAK6120755.1"/>
    <property type="molecule type" value="Genomic_DNA"/>
</dbReference>
<dbReference type="PANTHER" id="PTHR47074:SF54">
    <property type="entry name" value="RNASE H TYPE-1 DOMAIN-CONTAINING PROTEIN"/>
    <property type="match status" value="1"/>
</dbReference>
<gene>
    <name evidence="2" type="ORF">DH2020_045505</name>
</gene>
<dbReference type="Pfam" id="PF13456">
    <property type="entry name" value="RVT_3"/>
    <property type="match status" value="1"/>
</dbReference>
<name>A0ABR0UDZ4_REHGL</name>
<dbReference type="InterPro" id="IPR036397">
    <property type="entry name" value="RNaseH_sf"/>
</dbReference>
<evidence type="ECO:0000313" key="3">
    <source>
        <dbReference type="Proteomes" id="UP001318860"/>
    </source>
</evidence>
<dbReference type="InterPro" id="IPR012337">
    <property type="entry name" value="RNaseH-like_sf"/>
</dbReference>
<evidence type="ECO:0000259" key="1">
    <source>
        <dbReference type="Pfam" id="PF13456"/>
    </source>
</evidence>
<reference evidence="2 3" key="1">
    <citation type="journal article" date="2021" name="Comput. Struct. Biotechnol. J.">
        <title>De novo genome assembly of the potent medicinal plant Rehmannia glutinosa using nanopore technology.</title>
        <authorList>
            <person name="Ma L."/>
            <person name="Dong C."/>
            <person name="Song C."/>
            <person name="Wang X."/>
            <person name="Zheng X."/>
            <person name="Niu Y."/>
            <person name="Chen S."/>
            <person name="Feng W."/>
        </authorList>
    </citation>
    <scope>NUCLEOTIDE SEQUENCE [LARGE SCALE GENOMIC DNA]</scope>
    <source>
        <strain evidence="2">DH-2019</strain>
    </source>
</reference>
<dbReference type="SUPFAM" id="SSF53098">
    <property type="entry name" value="Ribonuclease H-like"/>
    <property type="match status" value="1"/>
</dbReference>